<evidence type="ECO:0000256" key="2">
    <source>
        <dbReference type="ARBA" id="ARBA00004651"/>
    </source>
</evidence>
<protein>
    <submittedName>
        <fullName evidence="15">Cytochrome b561</fullName>
    </submittedName>
</protein>
<feature type="transmembrane region" description="Helical" evidence="13">
    <location>
        <begin position="57"/>
        <end position="80"/>
    </location>
</feature>
<organism evidence="15 16">
    <name type="scientific">Bradyrhizobium erythrophlei</name>
    <dbReference type="NCBI Taxonomy" id="1437360"/>
    <lineage>
        <taxon>Bacteria</taxon>
        <taxon>Pseudomonadati</taxon>
        <taxon>Pseudomonadota</taxon>
        <taxon>Alphaproteobacteria</taxon>
        <taxon>Hyphomicrobiales</taxon>
        <taxon>Nitrobacteraceae</taxon>
        <taxon>Bradyrhizobium</taxon>
    </lineage>
</organism>
<dbReference type="InterPro" id="IPR011577">
    <property type="entry name" value="Cyt_b561_bac/Ni-Hgenase"/>
</dbReference>
<keyword evidence="5" id="KW-0349">Heme</keyword>
<dbReference type="GO" id="GO:0022904">
    <property type="term" value="P:respiratory electron transport chain"/>
    <property type="evidence" value="ECO:0007669"/>
    <property type="project" value="InterPro"/>
</dbReference>
<dbReference type="RefSeq" id="WP_072819231.1">
    <property type="nucleotide sequence ID" value="NZ_LT670849.1"/>
</dbReference>
<dbReference type="AlphaFoldDB" id="A0A1M7U255"/>
<evidence type="ECO:0000256" key="3">
    <source>
        <dbReference type="ARBA" id="ARBA00022448"/>
    </source>
</evidence>
<accession>A0A1M7U255</accession>
<evidence type="ECO:0000256" key="10">
    <source>
        <dbReference type="ARBA" id="ARBA00023004"/>
    </source>
</evidence>
<feature type="transmembrane region" description="Helical" evidence="13">
    <location>
        <begin position="26"/>
        <end position="45"/>
    </location>
</feature>
<dbReference type="GO" id="GO:0020037">
    <property type="term" value="F:heme binding"/>
    <property type="evidence" value="ECO:0007669"/>
    <property type="project" value="TreeGrafter"/>
</dbReference>
<name>A0A1M7U255_9BRAD</name>
<dbReference type="PANTHER" id="PTHR30529">
    <property type="entry name" value="CYTOCHROME B561"/>
    <property type="match status" value="1"/>
</dbReference>
<feature type="transmembrane region" description="Helical" evidence="13">
    <location>
        <begin position="162"/>
        <end position="181"/>
    </location>
</feature>
<dbReference type="GO" id="GO:0005886">
    <property type="term" value="C:plasma membrane"/>
    <property type="evidence" value="ECO:0007669"/>
    <property type="project" value="UniProtKB-SubCell"/>
</dbReference>
<evidence type="ECO:0000256" key="4">
    <source>
        <dbReference type="ARBA" id="ARBA00022475"/>
    </source>
</evidence>
<keyword evidence="8" id="KW-0249">Electron transport</keyword>
<proteinExistence type="inferred from homology"/>
<gene>
    <name evidence="15" type="ORF">SAMN05444170_3358</name>
</gene>
<reference evidence="16" key="1">
    <citation type="submission" date="2016-11" db="EMBL/GenBank/DDBJ databases">
        <authorList>
            <person name="Varghese N."/>
            <person name="Submissions S."/>
        </authorList>
    </citation>
    <scope>NUCLEOTIDE SEQUENCE [LARGE SCALE GENOMIC DNA]</scope>
    <source>
        <strain evidence="16">GAS401</strain>
    </source>
</reference>
<evidence type="ECO:0000256" key="5">
    <source>
        <dbReference type="ARBA" id="ARBA00022617"/>
    </source>
</evidence>
<keyword evidence="9 13" id="KW-1133">Transmembrane helix</keyword>
<evidence type="ECO:0000256" key="11">
    <source>
        <dbReference type="ARBA" id="ARBA00023136"/>
    </source>
</evidence>
<evidence type="ECO:0000256" key="8">
    <source>
        <dbReference type="ARBA" id="ARBA00022982"/>
    </source>
</evidence>
<comment type="subcellular location">
    <subcellularLocation>
        <location evidence="2">Cell membrane</location>
        <topology evidence="2">Multi-pass membrane protein</topology>
    </subcellularLocation>
</comment>
<dbReference type="EMBL" id="LT670849">
    <property type="protein sequence ID" value="SHN77028.1"/>
    <property type="molecule type" value="Genomic_DNA"/>
</dbReference>
<keyword evidence="6 13" id="KW-0812">Transmembrane</keyword>
<feature type="domain" description="Cytochrome b561 bacterial/Ni-hydrogenase" evidence="14">
    <location>
        <begin position="20"/>
        <end position="191"/>
    </location>
</feature>
<evidence type="ECO:0000259" key="14">
    <source>
        <dbReference type="Pfam" id="PF01292"/>
    </source>
</evidence>
<evidence type="ECO:0000256" key="9">
    <source>
        <dbReference type="ARBA" id="ARBA00022989"/>
    </source>
</evidence>
<dbReference type="SUPFAM" id="SSF81342">
    <property type="entry name" value="Transmembrane di-heme cytochromes"/>
    <property type="match status" value="1"/>
</dbReference>
<keyword evidence="16" id="KW-1185">Reference proteome</keyword>
<evidence type="ECO:0000256" key="6">
    <source>
        <dbReference type="ARBA" id="ARBA00022692"/>
    </source>
</evidence>
<evidence type="ECO:0000256" key="1">
    <source>
        <dbReference type="ARBA" id="ARBA00001970"/>
    </source>
</evidence>
<keyword evidence="10" id="KW-0408">Iron</keyword>
<dbReference type="GO" id="GO:0009055">
    <property type="term" value="F:electron transfer activity"/>
    <property type="evidence" value="ECO:0007669"/>
    <property type="project" value="InterPro"/>
</dbReference>
<comment type="similarity">
    <text evidence="12">Belongs to the cytochrome b561 family.</text>
</comment>
<dbReference type="Proteomes" id="UP000184096">
    <property type="component" value="Chromosome I"/>
</dbReference>
<keyword evidence="4" id="KW-1003">Cell membrane</keyword>
<evidence type="ECO:0000256" key="13">
    <source>
        <dbReference type="SAM" id="Phobius"/>
    </source>
</evidence>
<evidence type="ECO:0000313" key="16">
    <source>
        <dbReference type="Proteomes" id="UP000184096"/>
    </source>
</evidence>
<evidence type="ECO:0000256" key="7">
    <source>
        <dbReference type="ARBA" id="ARBA00022723"/>
    </source>
</evidence>
<comment type="cofactor">
    <cofactor evidence="1">
        <name>heme b</name>
        <dbReference type="ChEBI" id="CHEBI:60344"/>
    </cofactor>
</comment>
<dbReference type="OrthoDB" id="1247465at2"/>
<evidence type="ECO:0000313" key="15">
    <source>
        <dbReference type="EMBL" id="SHN77028.1"/>
    </source>
</evidence>
<evidence type="ECO:0000256" key="12">
    <source>
        <dbReference type="ARBA" id="ARBA00037975"/>
    </source>
</evidence>
<dbReference type="InterPro" id="IPR052168">
    <property type="entry name" value="Cytochrome_b561_oxidase"/>
</dbReference>
<keyword evidence="3" id="KW-0813">Transport</keyword>
<dbReference type="InterPro" id="IPR016174">
    <property type="entry name" value="Di-haem_cyt_TM"/>
</dbReference>
<keyword evidence="11 13" id="KW-0472">Membrane</keyword>
<dbReference type="Pfam" id="PF01292">
    <property type="entry name" value="Ni_hydr_CYTB"/>
    <property type="match status" value="1"/>
</dbReference>
<keyword evidence="7" id="KW-0479">Metal-binding</keyword>
<dbReference type="GO" id="GO:0046872">
    <property type="term" value="F:metal ion binding"/>
    <property type="evidence" value="ECO:0007669"/>
    <property type="project" value="UniProtKB-KW"/>
</dbReference>
<sequence length="209" mass="23321">MTKNLESAETSTVATQADDRFDGTSIMLHWLTVILIVIQFSSAWMRESVDHHSSIAASLLAAHLNSGVLVWVAGVARLIWRHNFAYLPPFPPSMPKLQQTIAKVNEYSLYVLLLVQPITGLGRVLFRGQPFDLFFWQVPALFEENDSIRHFLAESHEFGAKALLALIGLHAGAALFHRLVLRDGVLQRMLPRMSARAKLAPVLAKNDAE</sequence>
<dbReference type="PANTHER" id="PTHR30529:SF1">
    <property type="entry name" value="CYTOCHROME B561 HOMOLOG 2"/>
    <property type="match status" value="1"/>
</dbReference>